<evidence type="ECO:0000259" key="3">
    <source>
        <dbReference type="PROSITE" id="PS51371"/>
    </source>
</evidence>
<dbReference type="Pfam" id="PF00571">
    <property type="entry name" value="CBS"/>
    <property type="match status" value="2"/>
</dbReference>
<feature type="domain" description="CBS" evidence="3">
    <location>
        <begin position="1"/>
        <end position="60"/>
    </location>
</feature>
<keyword evidence="5" id="KW-1185">Reference proteome</keyword>
<protein>
    <recommendedName>
        <fullName evidence="3">CBS domain-containing protein</fullName>
    </recommendedName>
</protein>
<dbReference type="Gene3D" id="3.10.580.10">
    <property type="entry name" value="CBS-domain"/>
    <property type="match status" value="1"/>
</dbReference>
<proteinExistence type="predicted"/>
<evidence type="ECO:0000313" key="5">
    <source>
        <dbReference type="Proteomes" id="UP000070463"/>
    </source>
</evidence>
<organism evidence="4 5">
    <name type="scientific">candidate division MSBL1 archaeon SCGC-AAA259I09</name>
    <dbReference type="NCBI Taxonomy" id="1698267"/>
    <lineage>
        <taxon>Archaea</taxon>
        <taxon>Methanobacteriati</taxon>
        <taxon>Methanobacteriota</taxon>
        <taxon>candidate division MSBL1</taxon>
    </lineage>
</organism>
<name>A0A133UT77_9EURY</name>
<dbReference type="PANTHER" id="PTHR48108:SF30">
    <property type="entry name" value="L-ASPARTATE SEMIALDEHYDE SULFURTRANSFERASE"/>
    <property type="match status" value="1"/>
</dbReference>
<keyword evidence="2" id="KW-0129">CBS domain</keyword>
<dbReference type="AlphaFoldDB" id="A0A133UT77"/>
<keyword evidence="1" id="KW-0677">Repeat</keyword>
<sequence length="128" mass="13818">MKDILVDAPVIRRDTPITKAAEVMVDSEFTHIPVVSKNGKLVGIVTAWDIANAVAEGIDSMEEVMTKDVVTASPNESIVNVTEKMESRNISALPVIEEGRGILGIVTSDLISQLVSKEKMSDSVNHET</sequence>
<accession>A0A133UT77</accession>
<evidence type="ECO:0000256" key="2">
    <source>
        <dbReference type="PROSITE-ProRule" id="PRU00703"/>
    </source>
</evidence>
<dbReference type="SMART" id="SM00116">
    <property type="entry name" value="CBS"/>
    <property type="match status" value="2"/>
</dbReference>
<dbReference type="Proteomes" id="UP000070463">
    <property type="component" value="Unassembled WGS sequence"/>
</dbReference>
<dbReference type="SUPFAM" id="SSF54631">
    <property type="entry name" value="CBS-domain pair"/>
    <property type="match status" value="1"/>
</dbReference>
<gene>
    <name evidence="4" type="ORF">AKJ37_02990</name>
</gene>
<dbReference type="InterPro" id="IPR046342">
    <property type="entry name" value="CBS_dom_sf"/>
</dbReference>
<reference evidence="4 5" key="1">
    <citation type="journal article" date="2016" name="Sci. Rep.">
        <title>Metabolic traits of an uncultured archaeal lineage -MSBL1- from brine pools of the Red Sea.</title>
        <authorList>
            <person name="Mwirichia R."/>
            <person name="Alam I."/>
            <person name="Rashid M."/>
            <person name="Vinu M."/>
            <person name="Ba-Alawi W."/>
            <person name="Anthony Kamau A."/>
            <person name="Kamanda Ngugi D."/>
            <person name="Goker M."/>
            <person name="Klenk H.P."/>
            <person name="Bajic V."/>
            <person name="Stingl U."/>
        </authorList>
    </citation>
    <scope>NUCLEOTIDE SEQUENCE [LARGE SCALE GENOMIC DNA]</scope>
    <source>
        <strain evidence="4">SCGC-AAA259I09</strain>
    </source>
</reference>
<dbReference type="PROSITE" id="PS51371">
    <property type="entry name" value="CBS"/>
    <property type="match status" value="2"/>
</dbReference>
<dbReference type="EMBL" id="LHXR01000030">
    <property type="protein sequence ID" value="KXA97444.1"/>
    <property type="molecule type" value="Genomic_DNA"/>
</dbReference>
<dbReference type="PANTHER" id="PTHR48108">
    <property type="entry name" value="CBS DOMAIN-CONTAINING PROTEIN CBSX2, CHLOROPLASTIC"/>
    <property type="match status" value="1"/>
</dbReference>
<comment type="caution">
    <text evidence="4">The sequence shown here is derived from an EMBL/GenBank/DDBJ whole genome shotgun (WGS) entry which is preliminary data.</text>
</comment>
<dbReference type="InterPro" id="IPR051462">
    <property type="entry name" value="CBS_domain-containing"/>
</dbReference>
<dbReference type="InterPro" id="IPR000644">
    <property type="entry name" value="CBS_dom"/>
</dbReference>
<evidence type="ECO:0000256" key="1">
    <source>
        <dbReference type="ARBA" id="ARBA00022737"/>
    </source>
</evidence>
<feature type="domain" description="CBS" evidence="3">
    <location>
        <begin position="65"/>
        <end position="123"/>
    </location>
</feature>
<evidence type="ECO:0000313" key="4">
    <source>
        <dbReference type="EMBL" id="KXA97444.1"/>
    </source>
</evidence>